<feature type="region of interest" description="Disordered" evidence="1">
    <location>
        <begin position="1"/>
        <end position="24"/>
    </location>
</feature>
<evidence type="ECO:0000313" key="3">
    <source>
        <dbReference type="Proteomes" id="UP000324897"/>
    </source>
</evidence>
<feature type="compositionally biased region" description="Low complexity" evidence="1">
    <location>
        <begin position="64"/>
        <end position="82"/>
    </location>
</feature>
<name>A0A5J9VDA4_9POAL</name>
<accession>A0A5J9VDA4</accession>
<sequence length="114" mass="11845">MSGTQSPPLSRFSAQPRPASLQQQLPRLSCSSVAGSTAAGFVAAGSAVAESPALGLNRRRLCPSRGSSTSSRTRQVSVVSTVHGDRTQGVHEVDEYVEDVAIAGSFLPFPTVDC</sequence>
<feature type="non-terminal residue" evidence="2">
    <location>
        <position position="1"/>
    </location>
</feature>
<evidence type="ECO:0000313" key="2">
    <source>
        <dbReference type="EMBL" id="TVU32840.1"/>
    </source>
</evidence>
<comment type="caution">
    <text evidence="2">The sequence shown here is derived from an EMBL/GenBank/DDBJ whole genome shotgun (WGS) entry which is preliminary data.</text>
</comment>
<keyword evidence="3" id="KW-1185">Reference proteome</keyword>
<gene>
    <name evidence="2" type="ORF">EJB05_24599</name>
</gene>
<reference evidence="2 3" key="1">
    <citation type="journal article" date="2019" name="Sci. Rep.">
        <title>A high-quality genome of Eragrostis curvula grass provides insights into Poaceae evolution and supports new strategies to enhance forage quality.</title>
        <authorList>
            <person name="Carballo J."/>
            <person name="Santos B.A.C.M."/>
            <person name="Zappacosta D."/>
            <person name="Garbus I."/>
            <person name="Selva J.P."/>
            <person name="Gallo C.A."/>
            <person name="Diaz A."/>
            <person name="Albertini E."/>
            <person name="Caccamo M."/>
            <person name="Echenique V."/>
        </authorList>
    </citation>
    <scope>NUCLEOTIDE SEQUENCE [LARGE SCALE GENOMIC DNA]</scope>
    <source>
        <strain evidence="3">cv. Victoria</strain>
        <tissue evidence="2">Leaf</tissue>
    </source>
</reference>
<organism evidence="2 3">
    <name type="scientific">Eragrostis curvula</name>
    <name type="common">weeping love grass</name>
    <dbReference type="NCBI Taxonomy" id="38414"/>
    <lineage>
        <taxon>Eukaryota</taxon>
        <taxon>Viridiplantae</taxon>
        <taxon>Streptophyta</taxon>
        <taxon>Embryophyta</taxon>
        <taxon>Tracheophyta</taxon>
        <taxon>Spermatophyta</taxon>
        <taxon>Magnoliopsida</taxon>
        <taxon>Liliopsida</taxon>
        <taxon>Poales</taxon>
        <taxon>Poaceae</taxon>
        <taxon>PACMAD clade</taxon>
        <taxon>Chloridoideae</taxon>
        <taxon>Eragrostideae</taxon>
        <taxon>Eragrostidinae</taxon>
        <taxon>Eragrostis</taxon>
    </lineage>
</organism>
<protein>
    <submittedName>
        <fullName evidence="2">Uncharacterized protein</fullName>
    </submittedName>
</protein>
<dbReference type="Gramene" id="TVU32840">
    <property type="protein sequence ID" value="TVU32840"/>
    <property type="gene ID" value="EJB05_24599"/>
</dbReference>
<dbReference type="EMBL" id="RWGY01000011">
    <property type="protein sequence ID" value="TVU32840.1"/>
    <property type="molecule type" value="Genomic_DNA"/>
</dbReference>
<dbReference type="Proteomes" id="UP000324897">
    <property type="component" value="Chromosome 1"/>
</dbReference>
<proteinExistence type="predicted"/>
<dbReference type="AlphaFoldDB" id="A0A5J9VDA4"/>
<evidence type="ECO:0000256" key="1">
    <source>
        <dbReference type="SAM" id="MobiDB-lite"/>
    </source>
</evidence>
<feature type="region of interest" description="Disordered" evidence="1">
    <location>
        <begin position="59"/>
        <end position="83"/>
    </location>
</feature>